<dbReference type="Proteomes" id="UP000652153">
    <property type="component" value="Unassembled WGS sequence"/>
</dbReference>
<dbReference type="InterPro" id="IPR001509">
    <property type="entry name" value="Epimerase_deHydtase"/>
</dbReference>
<gene>
    <name evidence="4" type="ORF">DN757_08415</name>
    <name evidence="3" type="ORF">GCM10008014_45480</name>
</gene>
<reference evidence="6" key="3">
    <citation type="journal article" date="2019" name="Int. J. Syst. Evol. Microbiol.">
        <title>The Global Catalogue of Microorganisms (GCM) 10K type strain sequencing project: providing services to taxonomists for standard genome sequencing and annotation.</title>
        <authorList>
            <consortium name="The Broad Institute Genomics Platform"/>
            <consortium name="The Broad Institute Genome Sequencing Center for Infectious Disease"/>
            <person name="Wu L."/>
            <person name="Ma J."/>
        </authorList>
    </citation>
    <scope>NUCLEOTIDE SEQUENCE [LARGE SCALE GENOMIC DNA]</scope>
    <source>
        <strain evidence="6">CGMCC 1.12770</strain>
    </source>
</reference>
<keyword evidence="6" id="KW-1185">Reference proteome</keyword>
<reference evidence="3" key="1">
    <citation type="journal article" date="2014" name="Int. J. Syst. Evol. Microbiol.">
        <title>Complete genome of a new Firmicutes species belonging to the dominant human colonic microbiota ('Ruminococcus bicirculans') reveals two chromosomes and a selective capacity to utilize plant glucans.</title>
        <authorList>
            <consortium name="NISC Comparative Sequencing Program"/>
            <person name="Wegmann U."/>
            <person name="Louis P."/>
            <person name="Goesmann A."/>
            <person name="Henrissat B."/>
            <person name="Duncan S.H."/>
            <person name="Flint H.J."/>
        </authorList>
    </citation>
    <scope>NUCLEOTIDE SEQUENCE</scope>
    <source>
        <strain evidence="3">CGMCC 1.12770</strain>
    </source>
</reference>
<dbReference type="InterPro" id="IPR036291">
    <property type="entry name" value="NAD(P)-bd_dom_sf"/>
</dbReference>
<dbReference type="EMBL" id="QKWW01000023">
    <property type="protein sequence ID" value="PZT56133.1"/>
    <property type="molecule type" value="Genomic_DNA"/>
</dbReference>
<dbReference type="EMBL" id="BMFU01000008">
    <property type="protein sequence ID" value="GGH65779.1"/>
    <property type="molecule type" value="Genomic_DNA"/>
</dbReference>
<dbReference type="Gene3D" id="3.40.50.720">
    <property type="entry name" value="NAD(P)-binding Rossmann-like Domain"/>
    <property type="match status" value="1"/>
</dbReference>
<name>A0A2W6QFP7_9BACL</name>
<reference evidence="3" key="4">
    <citation type="submission" date="2024-05" db="EMBL/GenBank/DDBJ databases">
        <authorList>
            <person name="Sun Q."/>
            <person name="Zhou Y."/>
        </authorList>
    </citation>
    <scope>NUCLEOTIDE SEQUENCE</scope>
    <source>
        <strain evidence="3">CGMCC 1.12770</strain>
    </source>
</reference>
<evidence type="ECO:0000259" key="2">
    <source>
        <dbReference type="Pfam" id="PF01370"/>
    </source>
</evidence>
<reference evidence="4 5" key="2">
    <citation type="submission" date="2018-06" db="EMBL/GenBank/DDBJ databases">
        <title>Isolation of heavy metals resistant Paenibacillus silvae NC2 from Gold-Copper mine in ZiJin, China.</title>
        <authorList>
            <person name="Xu J."/>
            <person name="Mazhar H.S."/>
            <person name="Rensing C."/>
        </authorList>
    </citation>
    <scope>NUCLEOTIDE SEQUENCE [LARGE SCALE GENOMIC DNA]</scope>
    <source>
        <strain evidence="4 5">NC2</strain>
    </source>
</reference>
<sequence length="350" mass="39874">MKQKVLITGNSGVLGINLVDYLHKHYSDDYELVLFDIQHPAEHVAAFTTITGDIRDKNKVREIIKDIDIVLHCASASPSFEDEEILDIIINGTDNLLENSFEVGNVQRFVYISSTSVYGVADKSPILETDKVSPYDPYNKGKIIAEQHCASWRDQGKCVPILRPRSFLGPHRLGTFAILYEWASEGRNFPMLGNGKNRYQLLDVEDLCQAIYMAMSGDRDKVNDLFNIGAAEFSSIREDYQSVLTEAGYGKRIICLPALPMTIALSILEKLKVSPFYKRLYKKLNKPYYVSIDKAINQLGYQPKFSNKDSLIRNYYWYLEDRKKNPDAATGLGNNTLWKQGAIKYAKYFF</sequence>
<dbReference type="AlphaFoldDB" id="A0A2W6QFP7"/>
<accession>A0A2W6QFP7</accession>
<comment type="caution">
    <text evidence="4">The sequence shown here is derived from an EMBL/GenBank/DDBJ whole genome shotgun (WGS) entry which is preliminary data.</text>
</comment>
<dbReference type="Proteomes" id="UP000249204">
    <property type="component" value="Unassembled WGS sequence"/>
</dbReference>
<evidence type="ECO:0000313" key="4">
    <source>
        <dbReference type="EMBL" id="PZT56133.1"/>
    </source>
</evidence>
<proteinExistence type="inferred from homology"/>
<comment type="similarity">
    <text evidence="1">Belongs to the NAD(P)-dependent epimerase/dehydratase family.</text>
</comment>
<feature type="domain" description="NAD-dependent epimerase/dehydratase" evidence="2">
    <location>
        <begin position="5"/>
        <end position="229"/>
    </location>
</feature>
<organism evidence="4 5">
    <name type="scientific">Paenibacillus silvae</name>
    <dbReference type="NCBI Taxonomy" id="1325358"/>
    <lineage>
        <taxon>Bacteria</taxon>
        <taxon>Bacillati</taxon>
        <taxon>Bacillota</taxon>
        <taxon>Bacilli</taxon>
        <taxon>Bacillales</taxon>
        <taxon>Paenibacillaceae</taxon>
        <taxon>Paenibacillus</taxon>
    </lineage>
</organism>
<dbReference type="SUPFAM" id="SSF51735">
    <property type="entry name" value="NAD(P)-binding Rossmann-fold domains"/>
    <property type="match status" value="1"/>
</dbReference>
<evidence type="ECO:0000313" key="6">
    <source>
        <dbReference type="Proteomes" id="UP000652153"/>
    </source>
</evidence>
<dbReference type="PANTHER" id="PTHR43000">
    <property type="entry name" value="DTDP-D-GLUCOSE 4,6-DEHYDRATASE-RELATED"/>
    <property type="match status" value="1"/>
</dbReference>
<evidence type="ECO:0000313" key="5">
    <source>
        <dbReference type="Proteomes" id="UP000249204"/>
    </source>
</evidence>
<dbReference type="RefSeq" id="WP_111269821.1">
    <property type="nucleotide sequence ID" value="NZ_BMFU01000008.1"/>
</dbReference>
<dbReference type="Pfam" id="PF01370">
    <property type="entry name" value="Epimerase"/>
    <property type="match status" value="1"/>
</dbReference>
<evidence type="ECO:0000313" key="3">
    <source>
        <dbReference type="EMBL" id="GGH65779.1"/>
    </source>
</evidence>
<protein>
    <submittedName>
        <fullName evidence="3">Epimerase</fullName>
    </submittedName>
    <submittedName>
        <fullName evidence="4">NAD(P)-dependent oxidoreductase</fullName>
    </submittedName>
</protein>
<evidence type="ECO:0000256" key="1">
    <source>
        <dbReference type="ARBA" id="ARBA00007637"/>
    </source>
</evidence>